<gene>
    <name evidence="5" type="ORF">MKZ38_009969</name>
</gene>
<dbReference type="SUPFAM" id="SSF55856">
    <property type="entry name" value="Cytochrome b5-like heme/steroid binding domain"/>
    <property type="match status" value="1"/>
</dbReference>
<evidence type="ECO:0000313" key="6">
    <source>
        <dbReference type="Proteomes" id="UP001201980"/>
    </source>
</evidence>
<feature type="compositionally biased region" description="Basic and acidic residues" evidence="2">
    <location>
        <begin position="1"/>
        <end position="16"/>
    </location>
</feature>
<feature type="transmembrane region" description="Helical" evidence="3">
    <location>
        <begin position="51"/>
        <end position="70"/>
    </location>
</feature>
<comment type="caution">
    <text evidence="5">The sequence shown here is derived from an EMBL/GenBank/DDBJ whole genome shotgun (WGS) entry which is preliminary data.</text>
</comment>
<dbReference type="PANTHER" id="PTHR10281">
    <property type="entry name" value="MEMBRANE-ASSOCIATED PROGESTERONE RECEPTOR COMPONENT-RELATED"/>
    <property type="match status" value="1"/>
</dbReference>
<dbReference type="PANTHER" id="PTHR10281:SF76">
    <property type="entry name" value="CALCUTTA CUP-RELATED"/>
    <property type="match status" value="1"/>
</dbReference>
<reference evidence="5" key="1">
    <citation type="submission" date="2022-07" db="EMBL/GenBank/DDBJ databases">
        <title>Draft genome sequence of Zalerion maritima ATCC 34329, a (micro)plastics degrading marine fungus.</title>
        <authorList>
            <person name="Paco A."/>
            <person name="Goncalves M.F.M."/>
            <person name="Rocha-Santos T.A.P."/>
            <person name="Alves A."/>
        </authorList>
    </citation>
    <scope>NUCLEOTIDE SEQUENCE</scope>
    <source>
        <strain evidence="5">ATCC 34329</strain>
    </source>
</reference>
<evidence type="ECO:0000313" key="5">
    <source>
        <dbReference type="EMBL" id="KAJ2903392.1"/>
    </source>
</evidence>
<protein>
    <recommendedName>
        <fullName evidence="4">Cytochrome b5 heme-binding domain-containing protein</fullName>
    </recommendedName>
</protein>
<evidence type="ECO:0000256" key="3">
    <source>
        <dbReference type="SAM" id="Phobius"/>
    </source>
</evidence>
<dbReference type="InterPro" id="IPR050577">
    <property type="entry name" value="MAPR/NEUFC/NENF-like"/>
</dbReference>
<dbReference type="Pfam" id="PF00173">
    <property type="entry name" value="Cyt-b5"/>
    <property type="match status" value="1"/>
</dbReference>
<feature type="domain" description="Cytochrome b5 heme-binding" evidence="4">
    <location>
        <begin position="101"/>
        <end position="230"/>
    </location>
</feature>
<keyword evidence="3" id="KW-0472">Membrane</keyword>
<evidence type="ECO:0000256" key="1">
    <source>
        <dbReference type="ARBA" id="ARBA00038357"/>
    </source>
</evidence>
<keyword evidence="6" id="KW-1185">Reference proteome</keyword>
<evidence type="ECO:0000259" key="4">
    <source>
        <dbReference type="SMART" id="SM01117"/>
    </source>
</evidence>
<keyword evidence="3" id="KW-1133">Transmembrane helix</keyword>
<dbReference type="FunFam" id="3.10.120.10:FF:000018">
    <property type="entry name" value="Heme/steroid binding domain protein, putative"/>
    <property type="match status" value="1"/>
</dbReference>
<dbReference type="SMART" id="SM01117">
    <property type="entry name" value="Cyt-b5"/>
    <property type="match status" value="1"/>
</dbReference>
<feature type="region of interest" description="Disordered" evidence="2">
    <location>
        <begin position="1"/>
        <end position="39"/>
    </location>
</feature>
<proteinExistence type="inferred from homology"/>
<dbReference type="Proteomes" id="UP001201980">
    <property type="component" value="Unassembled WGS sequence"/>
</dbReference>
<organism evidence="5 6">
    <name type="scientific">Zalerion maritima</name>
    <dbReference type="NCBI Taxonomy" id="339359"/>
    <lineage>
        <taxon>Eukaryota</taxon>
        <taxon>Fungi</taxon>
        <taxon>Dikarya</taxon>
        <taxon>Ascomycota</taxon>
        <taxon>Pezizomycotina</taxon>
        <taxon>Sordariomycetes</taxon>
        <taxon>Lulworthiomycetidae</taxon>
        <taxon>Lulworthiales</taxon>
        <taxon>Lulworthiaceae</taxon>
        <taxon>Zalerion</taxon>
    </lineage>
</organism>
<dbReference type="GO" id="GO:0016020">
    <property type="term" value="C:membrane"/>
    <property type="evidence" value="ECO:0007669"/>
    <property type="project" value="TreeGrafter"/>
</dbReference>
<keyword evidence="3" id="KW-0812">Transmembrane</keyword>
<comment type="similarity">
    <text evidence="1">Belongs to the cytochrome b5 family. MAPR subfamily.</text>
</comment>
<dbReference type="Gene3D" id="3.10.120.10">
    <property type="entry name" value="Cytochrome b5-like heme/steroid binding domain"/>
    <property type="match status" value="1"/>
</dbReference>
<accession>A0AAD5RUH8</accession>
<dbReference type="InterPro" id="IPR036400">
    <property type="entry name" value="Cyt_B5-like_heme/steroid_sf"/>
</dbReference>
<feature type="compositionally biased region" description="Basic and acidic residues" evidence="2">
    <location>
        <begin position="28"/>
        <end position="39"/>
    </location>
</feature>
<name>A0AAD5RUH8_9PEZI</name>
<sequence>MAEVRQRKGASKEPKMTKPVQSEEPEEPLPKKPTANERVRTEDDVNVPLEVGRWIVFLVIAFCGLSWLATQGESFVFNSKNLARWTKLEWWKSHFKEDQLFTLEELAQYDGSQDDTPIYLSINGTVYDVSANRRTYGPGGSYHWFAGVDASRGFVTGCFSTHRTLNMKGAEIMFMPIDDPETDAQFDPEELANMREKELEGAQKKVYDALKHWADFFAKSEKYFRVGTLVMPEGWQDEEPPEMCDVALKGRKKRKLLKKED</sequence>
<dbReference type="InterPro" id="IPR001199">
    <property type="entry name" value="Cyt_B5-like_heme/steroid-bd"/>
</dbReference>
<dbReference type="EMBL" id="JAKWBI020000082">
    <property type="protein sequence ID" value="KAJ2903392.1"/>
    <property type="molecule type" value="Genomic_DNA"/>
</dbReference>
<dbReference type="GO" id="GO:0012505">
    <property type="term" value="C:endomembrane system"/>
    <property type="evidence" value="ECO:0007669"/>
    <property type="project" value="TreeGrafter"/>
</dbReference>
<dbReference type="AlphaFoldDB" id="A0AAD5RUH8"/>
<evidence type="ECO:0000256" key="2">
    <source>
        <dbReference type="SAM" id="MobiDB-lite"/>
    </source>
</evidence>